<dbReference type="Proteomes" id="UP000000304">
    <property type="component" value="Chromosome X"/>
</dbReference>
<evidence type="ECO:0000313" key="4">
    <source>
        <dbReference type="Proteomes" id="UP000000304"/>
    </source>
</evidence>
<keyword evidence="2" id="KW-0732">Signal</keyword>
<evidence type="ECO:0000256" key="2">
    <source>
        <dbReference type="SAM" id="SignalP"/>
    </source>
</evidence>
<proteinExistence type="predicted"/>
<reference evidence="3 4" key="1">
    <citation type="journal article" date="2007" name="Nature">
        <title>Evolution of genes and genomes on the Drosophila phylogeny.</title>
        <authorList>
            <consortium name="Drosophila 12 Genomes Consortium"/>
            <person name="Clark A.G."/>
            <person name="Eisen M.B."/>
            <person name="Smith D.R."/>
            <person name="Bergman C.M."/>
            <person name="Oliver B."/>
            <person name="Markow T.A."/>
            <person name="Kaufman T.C."/>
            <person name="Kellis M."/>
            <person name="Gelbart W."/>
            <person name="Iyer V.N."/>
            <person name="Pollard D.A."/>
            <person name="Sackton T.B."/>
            <person name="Larracuente A.M."/>
            <person name="Singh N.D."/>
            <person name="Abad J.P."/>
            <person name="Abt D.N."/>
            <person name="Adryan B."/>
            <person name="Aguade M."/>
            <person name="Akashi H."/>
            <person name="Anderson W.W."/>
            <person name="Aquadro C.F."/>
            <person name="Ardell D.H."/>
            <person name="Arguello R."/>
            <person name="Artieri C.G."/>
            <person name="Barbash D.A."/>
            <person name="Barker D."/>
            <person name="Barsanti P."/>
            <person name="Batterham P."/>
            <person name="Batzoglou S."/>
            <person name="Begun D."/>
            <person name="Bhutkar A."/>
            <person name="Blanco E."/>
            <person name="Bosak S.A."/>
            <person name="Bradley R.K."/>
            <person name="Brand A.D."/>
            <person name="Brent M.R."/>
            <person name="Brooks A.N."/>
            <person name="Brown R.H."/>
            <person name="Butlin R.K."/>
            <person name="Caggese C."/>
            <person name="Calvi B.R."/>
            <person name="Bernardo de Carvalho A."/>
            <person name="Caspi A."/>
            <person name="Castrezana S."/>
            <person name="Celniker S.E."/>
            <person name="Chang J.L."/>
            <person name="Chapple C."/>
            <person name="Chatterji S."/>
            <person name="Chinwalla A."/>
            <person name="Civetta A."/>
            <person name="Clifton S.W."/>
            <person name="Comeron J.M."/>
            <person name="Costello J.C."/>
            <person name="Coyne J.A."/>
            <person name="Daub J."/>
            <person name="David R.G."/>
            <person name="Delcher A.L."/>
            <person name="Delehaunty K."/>
            <person name="Do C.B."/>
            <person name="Ebling H."/>
            <person name="Edwards K."/>
            <person name="Eickbush T."/>
            <person name="Evans J.D."/>
            <person name="Filipski A."/>
            <person name="Findeiss S."/>
            <person name="Freyhult E."/>
            <person name="Fulton L."/>
            <person name="Fulton R."/>
            <person name="Garcia A.C."/>
            <person name="Gardiner A."/>
            <person name="Garfield D.A."/>
            <person name="Garvin B.E."/>
            <person name="Gibson G."/>
            <person name="Gilbert D."/>
            <person name="Gnerre S."/>
            <person name="Godfrey J."/>
            <person name="Good R."/>
            <person name="Gotea V."/>
            <person name="Gravely B."/>
            <person name="Greenberg A.J."/>
            <person name="Griffiths-Jones S."/>
            <person name="Gross S."/>
            <person name="Guigo R."/>
            <person name="Gustafson E.A."/>
            <person name="Haerty W."/>
            <person name="Hahn M.W."/>
            <person name="Halligan D.L."/>
            <person name="Halpern A.L."/>
            <person name="Halter G.M."/>
            <person name="Han M.V."/>
            <person name="Heger A."/>
            <person name="Hillier L."/>
            <person name="Hinrichs A.S."/>
            <person name="Holmes I."/>
            <person name="Hoskins R.A."/>
            <person name="Hubisz M.J."/>
            <person name="Hultmark D."/>
            <person name="Huntley M.A."/>
            <person name="Jaffe D.B."/>
            <person name="Jagadeeshan S."/>
            <person name="Jeck W.R."/>
            <person name="Johnson J."/>
            <person name="Jones C.D."/>
            <person name="Jordan W.C."/>
            <person name="Karpen G.H."/>
            <person name="Kataoka E."/>
            <person name="Keightley P.D."/>
            <person name="Kheradpour P."/>
            <person name="Kirkness E.F."/>
            <person name="Koerich L.B."/>
            <person name="Kristiansen K."/>
            <person name="Kudrna D."/>
            <person name="Kulathinal R.J."/>
            <person name="Kumar S."/>
            <person name="Kwok R."/>
            <person name="Lander E."/>
            <person name="Langley C.H."/>
            <person name="Lapoint R."/>
            <person name="Lazzaro B.P."/>
            <person name="Lee S.J."/>
            <person name="Levesque L."/>
            <person name="Li R."/>
            <person name="Lin C.F."/>
            <person name="Lin M.F."/>
            <person name="Lindblad-Toh K."/>
            <person name="Llopart A."/>
            <person name="Long M."/>
            <person name="Low L."/>
            <person name="Lozovsky E."/>
            <person name="Lu J."/>
            <person name="Luo M."/>
            <person name="Machado C.A."/>
            <person name="Makalowski W."/>
            <person name="Marzo M."/>
            <person name="Matsuda M."/>
            <person name="Matzkin L."/>
            <person name="McAllister B."/>
            <person name="McBride C.S."/>
            <person name="McKernan B."/>
            <person name="McKernan K."/>
            <person name="Mendez-Lago M."/>
            <person name="Minx P."/>
            <person name="Mollenhauer M.U."/>
            <person name="Montooth K."/>
            <person name="Mount S.M."/>
            <person name="Mu X."/>
            <person name="Myers E."/>
            <person name="Negre B."/>
            <person name="Newfeld S."/>
            <person name="Nielsen R."/>
            <person name="Noor M.A."/>
            <person name="O'Grady P."/>
            <person name="Pachter L."/>
            <person name="Papaceit M."/>
            <person name="Parisi M.J."/>
            <person name="Parisi M."/>
            <person name="Parts L."/>
            <person name="Pedersen J.S."/>
            <person name="Pesole G."/>
            <person name="Phillippy A.M."/>
            <person name="Ponting C.P."/>
            <person name="Pop M."/>
            <person name="Porcelli D."/>
            <person name="Powell J.R."/>
            <person name="Prohaska S."/>
            <person name="Pruitt K."/>
            <person name="Puig M."/>
            <person name="Quesneville H."/>
            <person name="Ram K.R."/>
            <person name="Rand D."/>
            <person name="Rasmussen M.D."/>
            <person name="Reed L.K."/>
            <person name="Reenan R."/>
            <person name="Reily A."/>
            <person name="Remington K.A."/>
            <person name="Rieger T.T."/>
            <person name="Ritchie M.G."/>
            <person name="Robin C."/>
            <person name="Rogers Y.H."/>
            <person name="Rohde C."/>
            <person name="Rozas J."/>
            <person name="Rubenfield M.J."/>
            <person name="Ruiz A."/>
            <person name="Russo S."/>
            <person name="Salzberg S.L."/>
            <person name="Sanchez-Gracia A."/>
            <person name="Saranga D.J."/>
            <person name="Sato H."/>
            <person name="Schaeffer S.W."/>
            <person name="Schatz M.C."/>
            <person name="Schlenke T."/>
            <person name="Schwartz R."/>
            <person name="Segarra C."/>
            <person name="Singh R.S."/>
            <person name="Sirot L."/>
            <person name="Sirota M."/>
            <person name="Sisneros N.B."/>
            <person name="Smith C.D."/>
            <person name="Smith T.F."/>
            <person name="Spieth J."/>
            <person name="Stage D.E."/>
            <person name="Stark A."/>
            <person name="Stephan W."/>
            <person name="Strausberg R.L."/>
            <person name="Strempel S."/>
            <person name="Sturgill D."/>
            <person name="Sutton G."/>
            <person name="Sutton G.G."/>
            <person name="Tao W."/>
            <person name="Teichmann S."/>
            <person name="Tobari Y.N."/>
            <person name="Tomimura Y."/>
            <person name="Tsolas J.M."/>
            <person name="Valente V.L."/>
            <person name="Venter E."/>
            <person name="Venter J.C."/>
            <person name="Vicario S."/>
            <person name="Vieira F.G."/>
            <person name="Vilella A.J."/>
            <person name="Villasante A."/>
            <person name="Walenz B."/>
            <person name="Wang J."/>
            <person name="Wasserman M."/>
            <person name="Watts T."/>
            <person name="Wilson D."/>
            <person name="Wilson R.K."/>
            <person name="Wing R.A."/>
            <person name="Wolfner M.F."/>
            <person name="Wong A."/>
            <person name="Wong G.K."/>
            <person name="Wu C.I."/>
            <person name="Wu G."/>
            <person name="Yamamoto D."/>
            <person name="Yang H.P."/>
            <person name="Yang S.P."/>
            <person name="Yorke J.A."/>
            <person name="Yoshida K."/>
            <person name="Zdobnov E."/>
            <person name="Zhang P."/>
            <person name="Zhang Y."/>
            <person name="Zimin A.V."/>
            <person name="Baldwin J."/>
            <person name="Abdouelleil A."/>
            <person name="Abdulkadir J."/>
            <person name="Abebe A."/>
            <person name="Abera B."/>
            <person name="Abreu J."/>
            <person name="Acer S.C."/>
            <person name="Aftuck L."/>
            <person name="Alexander A."/>
            <person name="An P."/>
            <person name="Anderson E."/>
            <person name="Anderson S."/>
            <person name="Arachi H."/>
            <person name="Azer M."/>
            <person name="Bachantsang P."/>
            <person name="Barry A."/>
            <person name="Bayul T."/>
            <person name="Berlin A."/>
            <person name="Bessette D."/>
            <person name="Bloom T."/>
            <person name="Blye J."/>
            <person name="Boguslavskiy L."/>
            <person name="Bonnet C."/>
            <person name="Boukhgalter B."/>
            <person name="Bourzgui I."/>
            <person name="Brown A."/>
            <person name="Cahill P."/>
            <person name="Channer S."/>
            <person name="Cheshatsang Y."/>
            <person name="Chuda L."/>
            <person name="Citroen M."/>
            <person name="Collymore A."/>
            <person name="Cooke P."/>
            <person name="Costello M."/>
            <person name="D'Aco K."/>
            <person name="Daza R."/>
            <person name="De Haan G."/>
            <person name="DeGray S."/>
            <person name="DeMaso C."/>
            <person name="Dhargay N."/>
            <person name="Dooley K."/>
            <person name="Dooley E."/>
            <person name="Doricent M."/>
            <person name="Dorje P."/>
            <person name="Dorjee K."/>
            <person name="Dupes A."/>
            <person name="Elong R."/>
            <person name="Falk J."/>
            <person name="Farina A."/>
            <person name="Faro S."/>
            <person name="Ferguson D."/>
            <person name="Fisher S."/>
            <person name="Foley C.D."/>
            <person name="Franke A."/>
            <person name="Friedrich D."/>
            <person name="Gadbois L."/>
            <person name="Gearin G."/>
            <person name="Gearin C.R."/>
            <person name="Giannoukos G."/>
            <person name="Goode T."/>
            <person name="Graham J."/>
            <person name="Grandbois E."/>
            <person name="Grewal S."/>
            <person name="Gyaltsen K."/>
            <person name="Hafez N."/>
            <person name="Hagos B."/>
            <person name="Hall J."/>
            <person name="Henson C."/>
            <person name="Hollinger A."/>
            <person name="Honan T."/>
            <person name="Huard M.D."/>
            <person name="Hughes L."/>
            <person name="Hurhula B."/>
            <person name="Husby M.E."/>
            <person name="Kamat A."/>
            <person name="Kanga B."/>
            <person name="Kashin S."/>
            <person name="Khazanovich D."/>
            <person name="Kisner P."/>
            <person name="Lance K."/>
            <person name="Lara M."/>
            <person name="Lee W."/>
            <person name="Lennon N."/>
            <person name="Letendre F."/>
            <person name="LeVine R."/>
            <person name="Lipovsky A."/>
            <person name="Liu X."/>
            <person name="Liu J."/>
            <person name="Liu S."/>
            <person name="Lokyitsang T."/>
            <person name="Lokyitsang Y."/>
            <person name="Lubonja R."/>
            <person name="Lui A."/>
            <person name="MacDonald P."/>
            <person name="Magnisalis V."/>
            <person name="Maru K."/>
            <person name="Matthews C."/>
            <person name="McCusker W."/>
            <person name="McDonough S."/>
            <person name="Mehta T."/>
            <person name="Meldrim J."/>
            <person name="Meneus L."/>
            <person name="Mihai O."/>
            <person name="Mihalev A."/>
            <person name="Mihova T."/>
            <person name="Mittelman R."/>
            <person name="Mlenga V."/>
            <person name="Montmayeur A."/>
            <person name="Mulrain L."/>
            <person name="Navidi A."/>
            <person name="Naylor J."/>
            <person name="Negash T."/>
            <person name="Nguyen T."/>
            <person name="Nguyen N."/>
            <person name="Nicol R."/>
            <person name="Norbu C."/>
            <person name="Norbu N."/>
            <person name="Novod N."/>
            <person name="O'Neill B."/>
            <person name="Osman S."/>
            <person name="Markiewicz E."/>
            <person name="Oyono O.L."/>
            <person name="Patti C."/>
            <person name="Phunkhang P."/>
            <person name="Pierre F."/>
            <person name="Priest M."/>
            <person name="Raghuraman S."/>
            <person name="Rege F."/>
            <person name="Reyes R."/>
            <person name="Rise C."/>
            <person name="Rogov P."/>
            <person name="Ross K."/>
            <person name="Ryan E."/>
            <person name="Settipalli S."/>
            <person name="Shea T."/>
            <person name="Sherpa N."/>
            <person name="Shi L."/>
            <person name="Shih D."/>
            <person name="Sparrow T."/>
            <person name="Spaulding J."/>
            <person name="Stalker J."/>
            <person name="Stange-Thomann N."/>
            <person name="Stavropoulos S."/>
            <person name="Stone C."/>
            <person name="Strader C."/>
            <person name="Tesfaye S."/>
            <person name="Thomson T."/>
            <person name="Thoulutsang Y."/>
            <person name="Thoulutsang D."/>
            <person name="Topham K."/>
            <person name="Topping I."/>
            <person name="Tsamla T."/>
            <person name="Vassiliev H."/>
            <person name="Vo A."/>
            <person name="Wangchuk T."/>
            <person name="Wangdi T."/>
            <person name="Weiand M."/>
            <person name="Wilkinson J."/>
            <person name="Wilson A."/>
            <person name="Yadav S."/>
            <person name="Young G."/>
            <person name="Yu Q."/>
            <person name="Zembek L."/>
            <person name="Zhong D."/>
            <person name="Zimmer A."/>
            <person name="Zwirko Z."/>
            <person name="Jaffe D.B."/>
            <person name="Alvarez P."/>
            <person name="Brockman W."/>
            <person name="Butler J."/>
            <person name="Chin C."/>
            <person name="Gnerre S."/>
            <person name="Grabherr M."/>
            <person name="Kleber M."/>
            <person name="Mauceli E."/>
            <person name="MacCallum I."/>
        </authorList>
    </citation>
    <scope>NUCLEOTIDE SEQUENCE [LARGE SCALE GENOMIC DNA]</scope>
    <source>
        <strain evidence="4">white501</strain>
    </source>
</reference>
<dbReference type="EMBL" id="CM000366">
    <property type="protein sequence ID" value="EDX17265.1"/>
    <property type="molecule type" value="Genomic_DNA"/>
</dbReference>
<name>B4R5M8_DROSI</name>
<protein>
    <submittedName>
        <fullName evidence="3">GD16189</fullName>
    </submittedName>
</protein>
<feature type="signal peptide" evidence="2">
    <location>
        <begin position="1"/>
        <end position="24"/>
    </location>
</feature>
<feature type="chain" id="PRO_5002821725" evidence="2">
    <location>
        <begin position="25"/>
        <end position="74"/>
    </location>
</feature>
<gene>
    <name evidence="3" type="primary">Dsim\GD16189</name>
    <name evidence="3" type="ORF">Dsim_GD16189</name>
</gene>
<feature type="compositionally biased region" description="Low complexity" evidence="1">
    <location>
        <begin position="41"/>
        <end position="54"/>
    </location>
</feature>
<evidence type="ECO:0000313" key="3">
    <source>
        <dbReference type="EMBL" id="EDX17265.1"/>
    </source>
</evidence>
<organism evidence="3 4">
    <name type="scientific">Drosophila simulans</name>
    <name type="common">Fruit fly</name>
    <dbReference type="NCBI Taxonomy" id="7240"/>
    <lineage>
        <taxon>Eukaryota</taxon>
        <taxon>Metazoa</taxon>
        <taxon>Ecdysozoa</taxon>
        <taxon>Arthropoda</taxon>
        <taxon>Hexapoda</taxon>
        <taxon>Insecta</taxon>
        <taxon>Pterygota</taxon>
        <taxon>Neoptera</taxon>
        <taxon>Endopterygota</taxon>
        <taxon>Diptera</taxon>
        <taxon>Brachycera</taxon>
        <taxon>Muscomorpha</taxon>
        <taxon>Ephydroidea</taxon>
        <taxon>Drosophilidae</taxon>
        <taxon>Drosophila</taxon>
        <taxon>Sophophora</taxon>
    </lineage>
</organism>
<dbReference type="HOGENOM" id="CLU_2690494_0_0_1"/>
<keyword evidence="4" id="KW-1185">Reference proteome</keyword>
<evidence type="ECO:0000256" key="1">
    <source>
        <dbReference type="SAM" id="MobiDB-lite"/>
    </source>
</evidence>
<feature type="region of interest" description="Disordered" evidence="1">
    <location>
        <begin position="41"/>
        <end position="60"/>
    </location>
</feature>
<dbReference type="AlphaFoldDB" id="B4R5M8"/>
<sequence>MLPPLSPLPLLLLQFALQFVPSDAGGVGAIAIASAGATVTSSSSSATISDSGTDPATTPKAPTQFWYASSACTE</sequence>
<accession>B4R5M8</accession>